<evidence type="ECO:0000313" key="1">
    <source>
        <dbReference type="EMBL" id="PRR74745.1"/>
    </source>
</evidence>
<accession>A0A2T0AVR2</accession>
<dbReference type="AlphaFoldDB" id="A0A2T0AVR2"/>
<dbReference type="OrthoDB" id="9802035at2"/>
<dbReference type="Proteomes" id="UP000238415">
    <property type="component" value="Unassembled WGS sequence"/>
</dbReference>
<sequence length="88" mass="10201">MAEFLKEQAETLRQKARKHLQGIVRKHVAAMGNAINENAIRETIARAIPDFFEPELIEMARVFDQRVTTSNIASFFKMLYKTVLQKIH</sequence>
<keyword evidence="2" id="KW-1185">Reference proteome</keyword>
<gene>
    <name evidence="1" type="ORF">MOHU_07260</name>
</gene>
<dbReference type="RefSeq" id="WP_106004743.1">
    <property type="nucleotide sequence ID" value="NZ_CP136419.1"/>
</dbReference>
<evidence type="ECO:0000313" key="2">
    <source>
        <dbReference type="Proteomes" id="UP000238415"/>
    </source>
</evidence>
<comment type="caution">
    <text evidence="1">The sequence shown here is derived from an EMBL/GenBank/DDBJ whole genome shotgun (WGS) entry which is preliminary data.</text>
</comment>
<organism evidence="1 2">
    <name type="scientific">Neomoorella humiferrea</name>
    <dbReference type="NCBI Taxonomy" id="676965"/>
    <lineage>
        <taxon>Bacteria</taxon>
        <taxon>Bacillati</taxon>
        <taxon>Bacillota</taxon>
        <taxon>Clostridia</taxon>
        <taxon>Neomoorellales</taxon>
        <taxon>Neomoorellaceae</taxon>
        <taxon>Neomoorella</taxon>
    </lineage>
</organism>
<name>A0A2T0AVR2_9FIRM</name>
<protein>
    <submittedName>
        <fullName evidence="1">Uncharacterized protein</fullName>
    </submittedName>
</protein>
<dbReference type="EMBL" id="PVXM01000007">
    <property type="protein sequence ID" value="PRR74745.1"/>
    <property type="molecule type" value="Genomic_DNA"/>
</dbReference>
<reference evidence="1 2" key="1">
    <citation type="submission" date="2018-03" db="EMBL/GenBank/DDBJ databases">
        <title>Genome sequence of Moorella humiferrea DSM 23265.</title>
        <authorList>
            <person name="Poehlein A."/>
            <person name="Daniel R."/>
        </authorList>
    </citation>
    <scope>NUCLEOTIDE SEQUENCE [LARGE SCALE GENOMIC DNA]</scope>
    <source>
        <strain evidence="1 2">DSM 23265</strain>
    </source>
</reference>
<proteinExistence type="predicted"/>